<keyword evidence="2" id="KW-0472">Membrane</keyword>
<accession>A0A2T2NM68</accession>
<feature type="transmembrane region" description="Helical" evidence="2">
    <location>
        <begin position="282"/>
        <end position="302"/>
    </location>
</feature>
<dbReference type="OrthoDB" id="3917128at2759"/>
<keyword evidence="2" id="KW-1133">Transmembrane helix</keyword>
<name>A0A2T2NM68_CORCC</name>
<organism evidence="4 5">
    <name type="scientific">Corynespora cassiicola Philippines</name>
    <dbReference type="NCBI Taxonomy" id="1448308"/>
    <lineage>
        <taxon>Eukaryota</taxon>
        <taxon>Fungi</taxon>
        <taxon>Dikarya</taxon>
        <taxon>Ascomycota</taxon>
        <taxon>Pezizomycotina</taxon>
        <taxon>Dothideomycetes</taxon>
        <taxon>Pleosporomycetidae</taxon>
        <taxon>Pleosporales</taxon>
        <taxon>Corynesporascaceae</taxon>
        <taxon>Corynespora</taxon>
    </lineage>
</organism>
<evidence type="ECO:0000313" key="5">
    <source>
        <dbReference type="Proteomes" id="UP000240883"/>
    </source>
</evidence>
<keyword evidence="5" id="KW-1185">Reference proteome</keyword>
<gene>
    <name evidence="4" type="ORF">BS50DRAFT_589192</name>
</gene>
<feature type="chain" id="PRO_5015524951" evidence="3">
    <location>
        <begin position="18"/>
        <end position="359"/>
    </location>
</feature>
<dbReference type="EMBL" id="KZ678136">
    <property type="protein sequence ID" value="PSN66459.1"/>
    <property type="molecule type" value="Genomic_DNA"/>
</dbReference>
<dbReference type="Proteomes" id="UP000240883">
    <property type="component" value="Unassembled WGS sequence"/>
</dbReference>
<evidence type="ECO:0000256" key="1">
    <source>
        <dbReference type="SAM" id="MobiDB-lite"/>
    </source>
</evidence>
<feature type="region of interest" description="Disordered" evidence="1">
    <location>
        <begin position="328"/>
        <end position="359"/>
    </location>
</feature>
<sequence>MLTPLSLLLLLSSTALATSSITWLHPQRSAIIKLDTPTYPFWQLDKVNAPSLLRSAAPYYEESPTTPSAILLNLTLALDSRSLFLNNEQLLPLKDANVPPQLKAYQVPASIPERKVRNIVEAGVLDRERGWEDLTLAWRLLDLDYDRLVSLDGGGHHGSATLRFRVLGIGAHQRSDVLDAEKQKVVHVKVEGGREYRVTDVQVREVGESYEGGLAVERQTGCSLWSWRCGDQGVRGCGAGYYRFVWRERFDGFGRVGSLRHAVMKKGAALKEFWEDAGASMVFAWAVLTSIAVGLVLVVKGWQAWREQRVKRREELVRRVAEVEGLLGEDDDGEGFYGDDDEKELDQEKELDGVDGITR</sequence>
<protein>
    <submittedName>
        <fullName evidence="4">Uncharacterized protein</fullName>
    </submittedName>
</protein>
<feature type="compositionally biased region" description="Acidic residues" evidence="1">
    <location>
        <begin position="328"/>
        <end position="345"/>
    </location>
</feature>
<keyword evidence="3" id="KW-0732">Signal</keyword>
<feature type="signal peptide" evidence="3">
    <location>
        <begin position="1"/>
        <end position="17"/>
    </location>
</feature>
<evidence type="ECO:0000256" key="2">
    <source>
        <dbReference type="SAM" id="Phobius"/>
    </source>
</evidence>
<dbReference type="AlphaFoldDB" id="A0A2T2NM68"/>
<feature type="compositionally biased region" description="Basic and acidic residues" evidence="1">
    <location>
        <begin position="346"/>
        <end position="359"/>
    </location>
</feature>
<keyword evidence="2" id="KW-0812">Transmembrane</keyword>
<evidence type="ECO:0000313" key="4">
    <source>
        <dbReference type="EMBL" id="PSN66459.1"/>
    </source>
</evidence>
<reference evidence="4 5" key="1">
    <citation type="journal article" date="2018" name="Front. Microbiol.">
        <title>Genome-Wide Analysis of Corynespora cassiicola Leaf Fall Disease Putative Effectors.</title>
        <authorList>
            <person name="Lopez D."/>
            <person name="Ribeiro S."/>
            <person name="Label P."/>
            <person name="Fumanal B."/>
            <person name="Venisse J.S."/>
            <person name="Kohler A."/>
            <person name="de Oliveira R.R."/>
            <person name="Labutti K."/>
            <person name="Lipzen A."/>
            <person name="Lail K."/>
            <person name="Bauer D."/>
            <person name="Ohm R.A."/>
            <person name="Barry K.W."/>
            <person name="Spatafora J."/>
            <person name="Grigoriev I.V."/>
            <person name="Martin F.M."/>
            <person name="Pujade-Renaud V."/>
        </authorList>
    </citation>
    <scope>NUCLEOTIDE SEQUENCE [LARGE SCALE GENOMIC DNA]</scope>
    <source>
        <strain evidence="4 5">Philippines</strain>
    </source>
</reference>
<evidence type="ECO:0000256" key="3">
    <source>
        <dbReference type="SAM" id="SignalP"/>
    </source>
</evidence>
<proteinExistence type="predicted"/>